<dbReference type="AlphaFoldDB" id="A0A9D5H520"/>
<keyword evidence="5" id="KW-0862">Zinc</keyword>
<evidence type="ECO:0000256" key="1">
    <source>
        <dbReference type="ARBA" id="ARBA00004123"/>
    </source>
</evidence>
<organism evidence="11 12">
    <name type="scientific">Dioscorea zingiberensis</name>
    <dbReference type="NCBI Taxonomy" id="325984"/>
    <lineage>
        <taxon>Eukaryota</taxon>
        <taxon>Viridiplantae</taxon>
        <taxon>Streptophyta</taxon>
        <taxon>Embryophyta</taxon>
        <taxon>Tracheophyta</taxon>
        <taxon>Spermatophyta</taxon>
        <taxon>Magnoliopsida</taxon>
        <taxon>Liliopsida</taxon>
        <taxon>Dioscoreales</taxon>
        <taxon>Dioscoreaceae</taxon>
        <taxon>Dioscorea</taxon>
    </lineage>
</organism>
<evidence type="ECO:0000313" key="11">
    <source>
        <dbReference type="EMBL" id="KAJ0963586.1"/>
    </source>
</evidence>
<dbReference type="EMBL" id="JAGGNH010000009">
    <property type="protein sequence ID" value="KAJ0963586.1"/>
    <property type="molecule type" value="Genomic_DNA"/>
</dbReference>
<keyword evidence="7" id="KW-0804">Transcription</keyword>
<keyword evidence="3" id="KW-0677">Repeat</keyword>
<evidence type="ECO:0000256" key="8">
    <source>
        <dbReference type="ARBA" id="ARBA00023242"/>
    </source>
</evidence>
<protein>
    <recommendedName>
        <fullName evidence="10">C2H2-type domain-containing protein</fullName>
    </recommendedName>
</protein>
<dbReference type="InterPro" id="IPR044300">
    <property type="entry name" value="STOP1/2"/>
</dbReference>
<sequence>MISDSEFQTYEDMEDLLSSQGEEPQTTLLYNLSVLKEKVQQLQSLVTLIISPIETEKETSASIAFSGAQTLAQEIIVVASASMNVLKHLNDLTFMAPSNNLNDSYEVISQSEAIDNAFHNIPFDSVTHYKDDTDKNFRDTGPLPQDNSSITCDIVELEAADLLAKYTHYCHVCGKGFKRDANLRMHMRAHGDEYKSNEALSNPMKSGCSEDYNMNTIRKYSCPQAGCRWNKKHAKFQPLKSMICAKNHYKRSHCPKMYICNRCNRKQFSVLSDLRTHEKHCGDIRWRCSCGTTFSRKDKLIGHVSLFIGHSPVTNSTNGKQIV</sequence>
<dbReference type="PANTHER" id="PTHR46352">
    <property type="entry name" value="PROTEIN SENSITIVE TO PROTON RHIZOTOXICITY 1"/>
    <property type="match status" value="1"/>
</dbReference>
<evidence type="ECO:0000256" key="2">
    <source>
        <dbReference type="ARBA" id="ARBA00022723"/>
    </source>
</evidence>
<dbReference type="SMART" id="SM00355">
    <property type="entry name" value="ZnF_C2H2"/>
    <property type="match status" value="3"/>
</dbReference>
<evidence type="ECO:0000256" key="6">
    <source>
        <dbReference type="ARBA" id="ARBA00023015"/>
    </source>
</evidence>
<dbReference type="GO" id="GO:0010447">
    <property type="term" value="P:response to acidic pH"/>
    <property type="evidence" value="ECO:0007669"/>
    <property type="project" value="InterPro"/>
</dbReference>
<feature type="domain" description="C2H2-type" evidence="10">
    <location>
        <begin position="168"/>
        <end position="195"/>
    </location>
</feature>
<keyword evidence="12" id="KW-1185">Reference proteome</keyword>
<dbReference type="PROSITE" id="PS50157">
    <property type="entry name" value="ZINC_FINGER_C2H2_2"/>
    <property type="match status" value="1"/>
</dbReference>
<comment type="caution">
    <text evidence="11">The sequence shown here is derived from an EMBL/GenBank/DDBJ whole genome shotgun (WGS) entry which is preliminary data.</text>
</comment>
<dbReference type="Pfam" id="PF23118">
    <property type="entry name" value="zf-C2H2_STOP2_C"/>
    <property type="match status" value="1"/>
</dbReference>
<dbReference type="InterPro" id="IPR036236">
    <property type="entry name" value="Znf_C2H2_sf"/>
</dbReference>
<evidence type="ECO:0000256" key="5">
    <source>
        <dbReference type="ARBA" id="ARBA00022833"/>
    </source>
</evidence>
<dbReference type="GO" id="GO:0008270">
    <property type="term" value="F:zinc ion binding"/>
    <property type="evidence" value="ECO:0007669"/>
    <property type="project" value="UniProtKB-KW"/>
</dbReference>
<dbReference type="Pfam" id="PF23115">
    <property type="entry name" value="zf-C2H2_STOP2_3rd"/>
    <property type="match status" value="1"/>
</dbReference>
<dbReference type="PANTHER" id="PTHR46352:SF8">
    <property type="entry name" value="PROTEIN SENSITIVE TO PROTON RHIZOTOXICITY 2"/>
    <property type="match status" value="1"/>
</dbReference>
<dbReference type="SUPFAM" id="SSF57667">
    <property type="entry name" value="beta-beta-alpha zinc fingers"/>
    <property type="match status" value="1"/>
</dbReference>
<name>A0A9D5H520_9LILI</name>
<comment type="subcellular location">
    <subcellularLocation>
        <location evidence="1">Nucleus</location>
    </subcellularLocation>
</comment>
<keyword evidence="2" id="KW-0479">Metal-binding</keyword>
<keyword evidence="6" id="KW-0805">Transcription regulation</keyword>
<dbReference type="Gene3D" id="3.30.160.60">
    <property type="entry name" value="Classic Zinc Finger"/>
    <property type="match status" value="2"/>
</dbReference>
<evidence type="ECO:0000256" key="7">
    <source>
        <dbReference type="ARBA" id="ARBA00023163"/>
    </source>
</evidence>
<evidence type="ECO:0000259" key="10">
    <source>
        <dbReference type="PROSITE" id="PS50157"/>
    </source>
</evidence>
<dbReference type="Proteomes" id="UP001085076">
    <property type="component" value="Miscellaneous, Linkage group lg09"/>
</dbReference>
<dbReference type="InterPro" id="IPR013087">
    <property type="entry name" value="Znf_C2H2_type"/>
</dbReference>
<reference evidence="11" key="1">
    <citation type="submission" date="2021-03" db="EMBL/GenBank/DDBJ databases">
        <authorList>
            <person name="Li Z."/>
            <person name="Yang C."/>
        </authorList>
    </citation>
    <scope>NUCLEOTIDE SEQUENCE</scope>
    <source>
        <strain evidence="11">Dzin_1.0</strain>
        <tissue evidence="11">Leaf</tissue>
    </source>
</reference>
<evidence type="ECO:0000256" key="4">
    <source>
        <dbReference type="ARBA" id="ARBA00022771"/>
    </source>
</evidence>
<dbReference type="PROSITE" id="PS00028">
    <property type="entry name" value="ZINC_FINGER_C2H2_1"/>
    <property type="match status" value="1"/>
</dbReference>
<dbReference type="GO" id="GO:0005634">
    <property type="term" value="C:nucleus"/>
    <property type="evidence" value="ECO:0007669"/>
    <property type="project" value="UniProtKB-SubCell"/>
</dbReference>
<evidence type="ECO:0000313" key="12">
    <source>
        <dbReference type="Proteomes" id="UP001085076"/>
    </source>
</evidence>
<dbReference type="GO" id="GO:0010044">
    <property type="term" value="P:response to aluminum ion"/>
    <property type="evidence" value="ECO:0007669"/>
    <property type="project" value="InterPro"/>
</dbReference>
<evidence type="ECO:0000256" key="9">
    <source>
        <dbReference type="PROSITE-ProRule" id="PRU00042"/>
    </source>
</evidence>
<accession>A0A9D5H520</accession>
<dbReference type="FunFam" id="3.30.160.60:FF:000145">
    <property type="entry name" value="Zinc finger protein 574"/>
    <property type="match status" value="1"/>
</dbReference>
<keyword evidence="8" id="KW-0539">Nucleus</keyword>
<reference evidence="11" key="2">
    <citation type="journal article" date="2022" name="Hortic Res">
        <title>The genome of Dioscorea zingiberensis sheds light on the biosynthesis, origin and evolution of the medicinally important diosgenin saponins.</title>
        <authorList>
            <person name="Li Y."/>
            <person name="Tan C."/>
            <person name="Li Z."/>
            <person name="Guo J."/>
            <person name="Li S."/>
            <person name="Chen X."/>
            <person name="Wang C."/>
            <person name="Dai X."/>
            <person name="Yang H."/>
            <person name="Song W."/>
            <person name="Hou L."/>
            <person name="Xu J."/>
            <person name="Tong Z."/>
            <person name="Xu A."/>
            <person name="Yuan X."/>
            <person name="Wang W."/>
            <person name="Yang Q."/>
            <person name="Chen L."/>
            <person name="Sun Z."/>
            <person name="Wang K."/>
            <person name="Pan B."/>
            <person name="Chen J."/>
            <person name="Bao Y."/>
            <person name="Liu F."/>
            <person name="Qi X."/>
            <person name="Gang D.R."/>
            <person name="Wen J."/>
            <person name="Li J."/>
        </authorList>
    </citation>
    <scope>NUCLEOTIDE SEQUENCE</scope>
    <source>
        <strain evidence="11">Dzin_1.0</strain>
    </source>
</reference>
<proteinExistence type="predicted"/>
<dbReference type="InterPro" id="IPR058196">
    <property type="entry name" value="zf-C2H2_STOP1/2_C"/>
</dbReference>
<dbReference type="OrthoDB" id="8113227at2759"/>
<gene>
    <name evidence="11" type="ORF">J5N97_028708</name>
</gene>
<keyword evidence="4 9" id="KW-0863">Zinc-finger</keyword>
<evidence type="ECO:0000256" key="3">
    <source>
        <dbReference type="ARBA" id="ARBA00022737"/>
    </source>
</evidence>
<dbReference type="InterPro" id="IPR059161">
    <property type="entry name" value="Znf-C2H2_STOP1/2_3rd"/>
</dbReference>